<protein>
    <submittedName>
        <fullName evidence="1">Uncharacterized protein</fullName>
    </submittedName>
</protein>
<sequence length="45" mass="5302">MILLSSLLSSLLSFSPILLFPLFHYFSVRLPFLFQPRFLFDDPII</sequence>
<evidence type="ECO:0000313" key="1">
    <source>
        <dbReference type="EMBL" id="DAG98343.1"/>
    </source>
</evidence>
<name>A0A8S5VUB6_9VIRU</name>
<dbReference type="EMBL" id="BK035399">
    <property type="protein sequence ID" value="DAG98343.1"/>
    <property type="molecule type" value="Genomic_DNA"/>
</dbReference>
<accession>A0A8S5VUB6</accession>
<proteinExistence type="predicted"/>
<organism evidence="1">
    <name type="scientific">Tectiviridae sp</name>
    <dbReference type="NCBI Taxonomy" id="2831614"/>
    <lineage>
        <taxon>Viruses</taxon>
        <taxon>Varidnaviria</taxon>
        <taxon>Bamfordvirae</taxon>
        <taxon>Preplasmiviricota</taxon>
        <taxon>Prepoliviricotina</taxon>
        <taxon>Tectiliviricetes</taxon>
        <taxon>Kalamavirales</taxon>
        <taxon>Tectiviridae</taxon>
    </lineage>
</organism>
<reference evidence="1" key="1">
    <citation type="journal article" date="2021" name="Proc. Natl. Acad. Sci. U.S.A.">
        <title>A Catalog of Tens of Thousands of Viruses from Human Metagenomes Reveals Hidden Associations with Chronic Diseases.</title>
        <authorList>
            <person name="Tisza M.J."/>
            <person name="Buck C.B."/>
        </authorList>
    </citation>
    <scope>NUCLEOTIDE SEQUENCE</scope>
    <source>
        <strain evidence="1">CtUCb13</strain>
    </source>
</reference>